<dbReference type="OrthoDB" id="5470953at2"/>
<evidence type="ECO:0000256" key="1">
    <source>
        <dbReference type="SAM" id="MobiDB-lite"/>
    </source>
</evidence>
<feature type="signal peptide" evidence="2">
    <location>
        <begin position="1"/>
        <end position="37"/>
    </location>
</feature>
<reference evidence="4 5" key="1">
    <citation type="journal article" date="2015" name="Int. J. Syst. Evol. Microbiol.">
        <title>Gemmobacter intermedius sp. nov., isolated from a white stork (Ciconia ciconia).</title>
        <authorList>
            <person name="Kampfer P."/>
            <person name="Jerzak L."/>
            <person name="Wilharm G."/>
            <person name="Golke J."/>
            <person name="Busse H.J."/>
            <person name="Glaeser S.P."/>
        </authorList>
    </citation>
    <scope>NUCLEOTIDE SEQUENCE [LARGE SCALE GENOMIC DNA]</scope>
    <source>
        <strain evidence="4 5">119/4</strain>
    </source>
</reference>
<dbReference type="Pfam" id="PF13202">
    <property type="entry name" value="EF-hand_5"/>
    <property type="match status" value="4"/>
</dbReference>
<keyword evidence="2" id="KW-0732">Signal</keyword>
<sequence length="228" mass="24071">MSPEEKETEMISKTLRPVAPALASVLALVLATGAVSAQDAGAAPAKRPAPLMQLDTDGDGRITRAEWDAPRLERLKAMDPDQDGFVTLEEMKADAVARATKRAEAMAERRFNRLDTDGDGKISAAEAMMAPPEGRPGPKGGKGHGPRGKAMGPMGGDFHANFFERLDADKDGVLSAEELEAAKKRMERGPRHGAKGHHGHHGPEGERGPRGPRPEAAPEAGADKPAGN</sequence>
<comment type="caution">
    <text evidence="4">The sequence shown here is derived from an EMBL/GenBank/DDBJ whole genome shotgun (WGS) entry which is preliminary data.</text>
</comment>
<dbReference type="GO" id="GO:0005509">
    <property type="term" value="F:calcium ion binding"/>
    <property type="evidence" value="ECO:0007669"/>
    <property type="project" value="InterPro"/>
</dbReference>
<feature type="compositionally biased region" description="Basic and acidic residues" evidence="1">
    <location>
        <begin position="180"/>
        <end position="190"/>
    </location>
</feature>
<dbReference type="InterPro" id="IPR002048">
    <property type="entry name" value="EF_hand_dom"/>
</dbReference>
<evidence type="ECO:0000259" key="3">
    <source>
        <dbReference type="PROSITE" id="PS50222"/>
    </source>
</evidence>
<feature type="domain" description="EF-hand" evidence="3">
    <location>
        <begin position="161"/>
        <end position="189"/>
    </location>
</feature>
<dbReference type="InterPro" id="IPR011992">
    <property type="entry name" value="EF-hand-dom_pair"/>
</dbReference>
<evidence type="ECO:0000313" key="4">
    <source>
        <dbReference type="EMBL" id="RWY40566.1"/>
    </source>
</evidence>
<proteinExistence type="predicted"/>
<gene>
    <name evidence="4" type="ORF">EP867_11185</name>
</gene>
<evidence type="ECO:0000256" key="2">
    <source>
        <dbReference type="SAM" id="SignalP"/>
    </source>
</evidence>
<feature type="compositionally biased region" description="Basic and acidic residues" evidence="1">
    <location>
        <begin position="201"/>
        <end position="213"/>
    </location>
</feature>
<protein>
    <recommendedName>
        <fullName evidence="3">EF-hand domain-containing protein</fullName>
    </recommendedName>
</protein>
<dbReference type="Gene3D" id="1.10.238.10">
    <property type="entry name" value="EF-hand"/>
    <property type="match status" value="2"/>
</dbReference>
<dbReference type="PANTHER" id="PTHR10827:SF85">
    <property type="entry name" value="CALCIUM-BINDING PROTEIN"/>
    <property type="match status" value="1"/>
</dbReference>
<dbReference type="EMBL" id="SBLC01000014">
    <property type="protein sequence ID" value="RWY40566.1"/>
    <property type="molecule type" value="Genomic_DNA"/>
</dbReference>
<dbReference type="PROSITE" id="PS00018">
    <property type="entry name" value="EF_HAND_1"/>
    <property type="match status" value="2"/>
</dbReference>
<dbReference type="PANTHER" id="PTHR10827">
    <property type="entry name" value="RETICULOCALBIN"/>
    <property type="match status" value="1"/>
</dbReference>
<feature type="region of interest" description="Disordered" evidence="1">
    <location>
        <begin position="128"/>
        <end position="156"/>
    </location>
</feature>
<dbReference type="SUPFAM" id="SSF47473">
    <property type="entry name" value="EF-hand"/>
    <property type="match status" value="1"/>
</dbReference>
<feature type="compositionally biased region" description="Basic residues" evidence="1">
    <location>
        <begin position="191"/>
        <end position="200"/>
    </location>
</feature>
<dbReference type="Proteomes" id="UP000287168">
    <property type="component" value="Unassembled WGS sequence"/>
</dbReference>
<dbReference type="PROSITE" id="PS50222">
    <property type="entry name" value="EF_HAND_2"/>
    <property type="match status" value="2"/>
</dbReference>
<feature type="region of interest" description="Disordered" evidence="1">
    <location>
        <begin position="37"/>
        <end position="57"/>
    </location>
</feature>
<dbReference type="InterPro" id="IPR018247">
    <property type="entry name" value="EF_Hand_1_Ca_BS"/>
</dbReference>
<dbReference type="AlphaFoldDB" id="A0A444MAR5"/>
<feature type="domain" description="EF-hand" evidence="3">
    <location>
        <begin position="102"/>
        <end position="137"/>
    </location>
</feature>
<feature type="chain" id="PRO_5019261991" description="EF-hand domain-containing protein" evidence="2">
    <location>
        <begin position="38"/>
        <end position="228"/>
    </location>
</feature>
<keyword evidence="5" id="KW-1185">Reference proteome</keyword>
<evidence type="ECO:0000313" key="5">
    <source>
        <dbReference type="Proteomes" id="UP000287168"/>
    </source>
</evidence>
<name>A0A444MAR5_9RHOB</name>
<feature type="region of interest" description="Disordered" evidence="1">
    <location>
        <begin position="174"/>
        <end position="228"/>
    </location>
</feature>
<accession>A0A444MAR5</accession>
<organism evidence="4 5">
    <name type="scientific">Falsigemmobacter intermedius</name>
    <dbReference type="NCBI Taxonomy" id="1553448"/>
    <lineage>
        <taxon>Bacteria</taxon>
        <taxon>Pseudomonadati</taxon>
        <taxon>Pseudomonadota</taxon>
        <taxon>Alphaproteobacteria</taxon>
        <taxon>Rhodobacterales</taxon>
        <taxon>Paracoccaceae</taxon>
        <taxon>Falsigemmobacter</taxon>
    </lineage>
</organism>